<dbReference type="PANTHER" id="PTHR31069:SF32">
    <property type="entry name" value="ARGININE METABOLISM REGULATION PROTEIN II"/>
    <property type="match status" value="1"/>
</dbReference>
<evidence type="ECO:0000256" key="2">
    <source>
        <dbReference type="ARBA" id="ARBA00023125"/>
    </source>
</evidence>
<dbReference type="GeneID" id="34573226"/>
<dbReference type="OrthoDB" id="3477330at2759"/>
<dbReference type="PANTHER" id="PTHR31069">
    <property type="entry name" value="OLEATE-ACTIVATED TRANSCRIPTION FACTOR 1-RELATED"/>
    <property type="match status" value="1"/>
</dbReference>
<dbReference type="InterPro" id="IPR021858">
    <property type="entry name" value="Fun_TF"/>
</dbReference>
<reference evidence="6 7" key="1">
    <citation type="journal article" date="2016" name="Sci. Rep.">
        <title>Penicillium arizonense, a new, genome sequenced fungal species, reveals a high chemical diversity in secreted metabolites.</title>
        <authorList>
            <person name="Grijseels S."/>
            <person name="Nielsen J.C."/>
            <person name="Randelovic M."/>
            <person name="Nielsen J."/>
            <person name="Nielsen K.F."/>
            <person name="Workman M."/>
            <person name="Frisvad J.C."/>
        </authorList>
    </citation>
    <scope>NUCLEOTIDE SEQUENCE [LARGE SCALE GENOMIC DNA]</scope>
    <source>
        <strain evidence="6 7">CBS 141311</strain>
    </source>
</reference>
<evidence type="ECO:0000256" key="1">
    <source>
        <dbReference type="ARBA" id="ARBA00023015"/>
    </source>
</evidence>
<dbReference type="PROSITE" id="PS00463">
    <property type="entry name" value="ZN2_CY6_FUNGAL_1"/>
    <property type="match status" value="1"/>
</dbReference>
<accession>A0A1F5LSA2</accession>
<dbReference type="Gene3D" id="4.10.240.10">
    <property type="entry name" value="Zn(2)-C6 fungal-type DNA-binding domain"/>
    <property type="match status" value="1"/>
</dbReference>
<protein>
    <recommendedName>
        <fullName evidence="5">Zn(2)-C6 fungal-type domain-containing protein</fullName>
    </recommendedName>
</protein>
<dbReference type="GO" id="GO:0000981">
    <property type="term" value="F:DNA-binding transcription factor activity, RNA polymerase II-specific"/>
    <property type="evidence" value="ECO:0007669"/>
    <property type="project" value="InterPro"/>
</dbReference>
<dbReference type="GO" id="GO:0008270">
    <property type="term" value="F:zinc ion binding"/>
    <property type="evidence" value="ECO:0007669"/>
    <property type="project" value="InterPro"/>
</dbReference>
<dbReference type="AlphaFoldDB" id="A0A1F5LSA2"/>
<dbReference type="STRING" id="1835702.A0A1F5LSA2"/>
<sequence>MSTPTAQRSCLSCRARKVRCDRVSPQCSRCKKRRLECEIPEPPPRVLWLRPLTGLHEEPDEEFHARRELLFGRHHQAQTSADLASLTGKNSIVSILEKLDQQSESICFDQVLCNGPFHVFQHAEVQPVQLDTLSEILGPGFWDPSMTDTDSLAQYNPHQLNLETPEFVNFDAELRTPSLDLTALSPLDFPSADTLAPLSPRSIFRGESPADLTDFALSTAKDLLGHYRETLVSFFTPARVASQSPWETMYIPSVFSTVGEIGLSGNSSNAKVSLLFAIFAISAFSLDGLSRSTDASGRQDWRALGEMYRERANRRLKRSLHDLSSVIGKKQEKYKDILMALLSMVTICVVSGNMENAGHYLRDIEEIINLYGMRKVARSSKVRMLHSIYLYLRVLTERACADDRRSESGMVELPAALLDDSSNSRLTNWDQILGFPSSVSSSDVSDFDRIPRHIPYKSAFEEIYSVPQSLFKLILQTTQLATRVQKLEIAGRSKVTDHDALAVKVKELENNICDWEHQTRDDLKYHRAANTPQKEEFPYHLVQAVQKALLIYFYRCIRDVNPAMVQLYVQQTIYHLLEYDRQKQNYEDQSSNTCWPGFIAGCEAQDPHLRDQIASWLDRSGQSTGIRMFIVAREAVQKVWQARSYPGMETVPWNRF</sequence>
<dbReference type="RefSeq" id="XP_022491436.1">
    <property type="nucleotide sequence ID" value="XM_022628492.1"/>
</dbReference>
<dbReference type="InterPro" id="IPR001138">
    <property type="entry name" value="Zn2Cys6_DnaBD"/>
</dbReference>
<dbReference type="CDD" id="cd12148">
    <property type="entry name" value="fungal_TF_MHR"/>
    <property type="match status" value="1"/>
</dbReference>
<evidence type="ECO:0000256" key="3">
    <source>
        <dbReference type="ARBA" id="ARBA00023163"/>
    </source>
</evidence>
<dbReference type="Pfam" id="PF11951">
    <property type="entry name" value="Fungal_trans_2"/>
    <property type="match status" value="1"/>
</dbReference>
<dbReference type="PROSITE" id="PS50048">
    <property type="entry name" value="ZN2_CY6_FUNGAL_2"/>
    <property type="match status" value="1"/>
</dbReference>
<organism evidence="6 7">
    <name type="scientific">Penicillium arizonense</name>
    <dbReference type="NCBI Taxonomy" id="1835702"/>
    <lineage>
        <taxon>Eukaryota</taxon>
        <taxon>Fungi</taxon>
        <taxon>Dikarya</taxon>
        <taxon>Ascomycota</taxon>
        <taxon>Pezizomycotina</taxon>
        <taxon>Eurotiomycetes</taxon>
        <taxon>Eurotiomycetidae</taxon>
        <taxon>Eurotiales</taxon>
        <taxon>Aspergillaceae</taxon>
        <taxon>Penicillium</taxon>
    </lineage>
</organism>
<dbReference type="InterPro" id="IPR036864">
    <property type="entry name" value="Zn2-C6_fun-type_DNA-bd_sf"/>
</dbReference>
<dbReference type="GO" id="GO:0003677">
    <property type="term" value="F:DNA binding"/>
    <property type="evidence" value="ECO:0007669"/>
    <property type="project" value="UniProtKB-KW"/>
</dbReference>
<dbReference type="InterPro" id="IPR050675">
    <property type="entry name" value="OAF3"/>
</dbReference>
<evidence type="ECO:0000256" key="4">
    <source>
        <dbReference type="ARBA" id="ARBA00023242"/>
    </source>
</evidence>
<dbReference type="Proteomes" id="UP000177622">
    <property type="component" value="Unassembled WGS sequence"/>
</dbReference>
<proteinExistence type="predicted"/>
<keyword evidence="2" id="KW-0238">DNA-binding</keyword>
<dbReference type="Pfam" id="PF00172">
    <property type="entry name" value="Zn_clus"/>
    <property type="match status" value="1"/>
</dbReference>
<evidence type="ECO:0000313" key="7">
    <source>
        <dbReference type="Proteomes" id="UP000177622"/>
    </source>
</evidence>
<dbReference type="CDD" id="cd00067">
    <property type="entry name" value="GAL4"/>
    <property type="match status" value="1"/>
</dbReference>
<evidence type="ECO:0000259" key="5">
    <source>
        <dbReference type="PROSITE" id="PS50048"/>
    </source>
</evidence>
<dbReference type="SMART" id="SM00066">
    <property type="entry name" value="GAL4"/>
    <property type="match status" value="1"/>
</dbReference>
<feature type="domain" description="Zn(2)-C6 fungal-type" evidence="5">
    <location>
        <begin position="9"/>
        <end position="39"/>
    </location>
</feature>
<comment type="caution">
    <text evidence="6">The sequence shown here is derived from an EMBL/GenBank/DDBJ whole genome shotgun (WGS) entry which is preliminary data.</text>
</comment>
<keyword evidence="7" id="KW-1185">Reference proteome</keyword>
<keyword evidence="1" id="KW-0805">Transcription regulation</keyword>
<gene>
    <name evidence="6" type="ORF">PENARI_c003G07037</name>
</gene>
<keyword evidence="4" id="KW-0539">Nucleus</keyword>
<dbReference type="SUPFAM" id="SSF57701">
    <property type="entry name" value="Zn2/Cys6 DNA-binding domain"/>
    <property type="match status" value="1"/>
</dbReference>
<dbReference type="EMBL" id="LXJU01000003">
    <property type="protein sequence ID" value="OGE56007.1"/>
    <property type="molecule type" value="Genomic_DNA"/>
</dbReference>
<keyword evidence="3" id="KW-0804">Transcription</keyword>
<evidence type="ECO:0000313" key="6">
    <source>
        <dbReference type="EMBL" id="OGE56007.1"/>
    </source>
</evidence>
<name>A0A1F5LSA2_PENAI</name>